<accession>A0A016WQT7</accession>
<comment type="caution">
    <text evidence="1">The sequence shown here is derived from an EMBL/GenBank/DDBJ whole genome shotgun (WGS) entry which is preliminary data.</text>
</comment>
<sequence>MAKHPSSRNTEDWSHSTQCLLFAVSRCSILMEGPLDIHSILFGPRNHNVFQDLFQMKFDINFNSLLDKNQLILAEIRYSTSHHHGLSEESFFNLDGSWRFLRQKFTLVLRISE</sequence>
<dbReference type="AlphaFoldDB" id="A0A016WQT7"/>
<dbReference type="EMBL" id="JARK01000141">
    <property type="protein sequence ID" value="EYC42169.1"/>
    <property type="molecule type" value="Genomic_DNA"/>
</dbReference>
<gene>
    <name evidence="1" type="primary">Acey_s0541.g3202</name>
    <name evidence="1" type="ORF">Y032_0541g3202</name>
</gene>
<evidence type="ECO:0000313" key="2">
    <source>
        <dbReference type="Proteomes" id="UP000024635"/>
    </source>
</evidence>
<dbReference type="Proteomes" id="UP000024635">
    <property type="component" value="Unassembled WGS sequence"/>
</dbReference>
<reference evidence="2" key="1">
    <citation type="journal article" date="2015" name="Nat. Genet.">
        <title>The genome and transcriptome of the zoonotic hookworm Ancylostoma ceylanicum identify infection-specific gene families.</title>
        <authorList>
            <person name="Schwarz E.M."/>
            <person name="Hu Y."/>
            <person name="Antoshechkin I."/>
            <person name="Miller M.M."/>
            <person name="Sternberg P.W."/>
            <person name="Aroian R.V."/>
        </authorList>
    </citation>
    <scope>NUCLEOTIDE SEQUENCE</scope>
    <source>
        <strain evidence="2">HY135</strain>
    </source>
</reference>
<name>A0A016WQT7_9BILA</name>
<organism evidence="1 2">
    <name type="scientific">Ancylostoma ceylanicum</name>
    <dbReference type="NCBI Taxonomy" id="53326"/>
    <lineage>
        <taxon>Eukaryota</taxon>
        <taxon>Metazoa</taxon>
        <taxon>Ecdysozoa</taxon>
        <taxon>Nematoda</taxon>
        <taxon>Chromadorea</taxon>
        <taxon>Rhabditida</taxon>
        <taxon>Rhabditina</taxon>
        <taxon>Rhabditomorpha</taxon>
        <taxon>Strongyloidea</taxon>
        <taxon>Ancylostomatidae</taxon>
        <taxon>Ancylostomatinae</taxon>
        <taxon>Ancylostoma</taxon>
    </lineage>
</organism>
<evidence type="ECO:0000313" key="1">
    <source>
        <dbReference type="EMBL" id="EYC42169.1"/>
    </source>
</evidence>
<proteinExistence type="predicted"/>
<protein>
    <submittedName>
        <fullName evidence="1">Uncharacterized protein</fullName>
    </submittedName>
</protein>
<keyword evidence="2" id="KW-1185">Reference proteome</keyword>